<comment type="caution">
    <text evidence="4">The sequence shown here is derived from an EMBL/GenBank/DDBJ whole genome shotgun (WGS) entry which is preliminary data.</text>
</comment>
<evidence type="ECO:0000256" key="1">
    <source>
        <dbReference type="ARBA" id="ARBA00001031"/>
    </source>
</evidence>
<dbReference type="GO" id="GO:0004360">
    <property type="term" value="F:glutamine-fructose-6-phosphate transaminase (isomerizing) activity"/>
    <property type="evidence" value="ECO:0007669"/>
    <property type="project" value="UniProtKB-EC"/>
</dbReference>
<accession>A0A1F5ZTI7</accession>
<name>A0A1F5ZTI7_9BACT</name>
<gene>
    <name evidence="4" type="ORF">A3D77_01495</name>
</gene>
<dbReference type="EC" id="2.6.1.16" evidence="2"/>
<evidence type="ECO:0000256" key="2">
    <source>
        <dbReference type="ARBA" id="ARBA00012916"/>
    </source>
</evidence>
<comment type="catalytic activity">
    <reaction evidence="1">
        <text>D-fructose 6-phosphate + L-glutamine = D-glucosamine 6-phosphate + L-glutamate</text>
        <dbReference type="Rhea" id="RHEA:13237"/>
        <dbReference type="ChEBI" id="CHEBI:29985"/>
        <dbReference type="ChEBI" id="CHEBI:58359"/>
        <dbReference type="ChEBI" id="CHEBI:58725"/>
        <dbReference type="ChEBI" id="CHEBI:61527"/>
        <dbReference type="EC" id="2.6.1.16"/>
    </reaction>
</comment>
<sequence length="309" mass="34391">MLDLLLKEIREIPEAADRCLHTQRDIRLPVHVPYLGMGASYNPILALYYANAPIYPDLSSEYYYYRSSPVSKTNKGVLISQSGHSSETLWCRERFKTYVAITNDPSSPLATGKNVSEKILLESGKETAISSKTYINTLITLYRGLGFSVSETLKILPRDLPSYEKWGEESADEIFSFMNKVHHTSFYIVGSGPNLATAKQAALTMGEAAKLGIIGMSLAEYDHGPKETAKDSIVIFIDAKGEVGQRLTTIKNKIKNVKNCLSISLSVESPEENFSPLLSIIPFNFLTYYLAKKRGVRKVYELGGKIVRA</sequence>
<proteinExistence type="predicted"/>
<dbReference type="AlphaFoldDB" id="A0A1F5ZTI7"/>
<dbReference type="GO" id="GO:0097367">
    <property type="term" value="F:carbohydrate derivative binding"/>
    <property type="evidence" value="ECO:0007669"/>
    <property type="project" value="InterPro"/>
</dbReference>
<dbReference type="GO" id="GO:0006002">
    <property type="term" value="P:fructose 6-phosphate metabolic process"/>
    <property type="evidence" value="ECO:0007669"/>
    <property type="project" value="TreeGrafter"/>
</dbReference>
<dbReference type="PANTHER" id="PTHR10937:SF0">
    <property type="entry name" value="GLUTAMINE--FRUCTOSE-6-PHOSPHATE TRANSAMINASE (ISOMERIZING)"/>
    <property type="match status" value="1"/>
</dbReference>
<dbReference type="GO" id="GO:0006487">
    <property type="term" value="P:protein N-linked glycosylation"/>
    <property type="evidence" value="ECO:0007669"/>
    <property type="project" value="TreeGrafter"/>
</dbReference>
<dbReference type="InterPro" id="IPR046348">
    <property type="entry name" value="SIS_dom_sf"/>
</dbReference>
<protein>
    <recommendedName>
        <fullName evidence="3">Glutamine--fructose-6-phosphate aminotransferase [isomerizing]</fullName>
        <ecNumber evidence="2">2.6.1.16</ecNumber>
    </recommendedName>
</protein>
<dbReference type="PANTHER" id="PTHR10937">
    <property type="entry name" value="GLUCOSAMINE--FRUCTOSE-6-PHOSPHATE AMINOTRANSFERASE, ISOMERIZING"/>
    <property type="match status" value="1"/>
</dbReference>
<evidence type="ECO:0000256" key="3">
    <source>
        <dbReference type="ARBA" id="ARBA00016090"/>
    </source>
</evidence>
<dbReference type="SUPFAM" id="SSF53697">
    <property type="entry name" value="SIS domain"/>
    <property type="match status" value="1"/>
</dbReference>
<dbReference type="Gene3D" id="3.40.50.10490">
    <property type="entry name" value="Glucose-6-phosphate isomerase like protein, domain 1"/>
    <property type="match status" value="2"/>
</dbReference>
<dbReference type="EMBL" id="MFJL01000019">
    <property type="protein sequence ID" value="OGG15683.1"/>
    <property type="molecule type" value="Genomic_DNA"/>
</dbReference>
<organism evidence="4 5">
    <name type="scientific">Candidatus Gottesmanbacteria bacterium RIFCSPHIGHO2_02_FULL_39_11</name>
    <dbReference type="NCBI Taxonomy" id="1798382"/>
    <lineage>
        <taxon>Bacteria</taxon>
        <taxon>Candidatus Gottesmaniibacteriota</taxon>
    </lineage>
</organism>
<dbReference type="GO" id="GO:0006047">
    <property type="term" value="P:UDP-N-acetylglucosamine metabolic process"/>
    <property type="evidence" value="ECO:0007669"/>
    <property type="project" value="TreeGrafter"/>
</dbReference>
<dbReference type="STRING" id="1798382.A3D77_01495"/>
<evidence type="ECO:0000313" key="5">
    <source>
        <dbReference type="Proteomes" id="UP000176923"/>
    </source>
</evidence>
<reference evidence="4 5" key="1">
    <citation type="journal article" date="2016" name="Nat. Commun.">
        <title>Thousands of microbial genomes shed light on interconnected biogeochemical processes in an aquifer system.</title>
        <authorList>
            <person name="Anantharaman K."/>
            <person name="Brown C.T."/>
            <person name="Hug L.A."/>
            <person name="Sharon I."/>
            <person name="Castelle C.J."/>
            <person name="Probst A.J."/>
            <person name="Thomas B.C."/>
            <person name="Singh A."/>
            <person name="Wilkins M.J."/>
            <person name="Karaoz U."/>
            <person name="Brodie E.L."/>
            <person name="Williams K.H."/>
            <person name="Hubbard S.S."/>
            <person name="Banfield J.F."/>
        </authorList>
    </citation>
    <scope>NUCLEOTIDE SEQUENCE [LARGE SCALE GENOMIC DNA]</scope>
</reference>
<dbReference type="Proteomes" id="UP000176923">
    <property type="component" value="Unassembled WGS sequence"/>
</dbReference>
<evidence type="ECO:0000313" key="4">
    <source>
        <dbReference type="EMBL" id="OGG15683.1"/>
    </source>
</evidence>